<feature type="transmembrane region" description="Helical" evidence="1">
    <location>
        <begin position="228"/>
        <end position="245"/>
    </location>
</feature>
<feature type="transmembrane region" description="Helical" evidence="1">
    <location>
        <begin position="92"/>
        <end position="110"/>
    </location>
</feature>
<accession>A0A1W9KXH5</accession>
<reference evidence="3 4" key="1">
    <citation type="submission" date="2017-01" db="EMBL/GenBank/DDBJ databases">
        <title>Novel large sulfur bacteria in the metagenomes of groundwater-fed chemosynthetic microbial mats in the Lake Huron basin.</title>
        <authorList>
            <person name="Sharrar A.M."/>
            <person name="Flood B.E."/>
            <person name="Bailey J.V."/>
            <person name="Jones D.S."/>
            <person name="Biddanda B."/>
            <person name="Ruberg S.A."/>
            <person name="Marcus D.N."/>
            <person name="Dick G.J."/>
        </authorList>
    </citation>
    <scope>NUCLEOTIDE SEQUENCE [LARGE SCALE GENOMIC DNA]</scope>
    <source>
        <strain evidence="3">A7</strain>
    </source>
</reference>
<sequence length="356" mass="38656">MPLPRPSYLLIDLLKIVAAQCIVWHHLAAYGPLSDAAAQAAPELMGWLYEDARMAVQIFLVVAGYLAARSLGQGSLQSQGLLATLGQRYQRLVLPFLAALLITMLCSAWVRPYLDRDLVPDTPSLGQWLAHASLLHSLLAVESLSAGAWYVAIDFQLYALLAALVWLSRGHYRVSAALTAALAAASLAWFNLDADFDIWAVYFFGAYGLGALAWWARPQAHNSRYAQFLYLGTLLVGMGSLMLAFRERVALAMLVSSILVVFGSSQLPLPSRVSAVVQQLGNRSYALFLLHFPVLLLANALWAELGLHDGSGALVCLGAAWAVSLWASFVFFTQVEQRLGQWLTGPRAVAAASGKL</sequence>
<evidence type="ECO:0000259" key="2">
    <source>
        <dbReference type="Pfam" id="PF01757"/>
    </source>
</evidence>
<feature type="domain" description="Acyltransferase 3" evidence="2">
    <location>
        <begin position="11"/>
        <end position="327"/>
    </location>
</feature>
<dbReference type="Pfam" id="PF01757">
    <property type="entry name" value="Acyl_transf_3"/>
    <property type="match status" value="1"/>
</dbReference>
<dbReference type="GO" id="GO:0009103">
    <property type="term" value="P:lipopolysaccharide biosynthetic process"/>
    <property type="evidence" value="ECO:0007669"/>
    <property type="project" value="TreeGrafter"/>
</dbReference>
<dbReference type="PANTHER" id="PTHR23028">
    <property type="entry name" value="ACETYLTRANSFERASE"/>
    <property type="match status" value="1"/>
</dbReference>
<keyword evidence="1" id="KW-0812">Transmembrane</keyword>
<dbReference type="InterPro" id="IPR002656">
    <property type="entry name" value="Acyl_transf_3_dom"/>
</dbReference>
<keyword evidence="1" id="KW-0472">Membrane</keyword>
<feature type="transmembrane region" description="Helical" evidence="1">
    <location>
        <begin position="251"/>
        <end position="273"/>
    </location>
</feature>
<evidence type="ECO:0000313" key="4">
    <source>
        <dbReference type="Proteomes" id="UP000192505"/>
    </source>
</evidence>
<gene>
    <name evidence="3" type="ORF">BWK72_05010</name>
</gene>
<organism evidence="3 4">
    <name type="scientific">Rhodoferax ferrireducens</name>
    <dbReference type="NCBI Taxonomy" id="192843"/>
    <lineage>
        <taxon>Bacteria</taxon>
        <taxon>Pseudomonadati</taxon>
        <taxon>Pseudomonadota</taxon>
        <taxon>Betaproteobacteria</taxon>
        <taxon>Burkholderiales</taxon>
        <taxon>Comamonadaceae</taxon>
        <taxon>Rhodoferax</taxon>
    </lineage>
</organism>
<comment type="caution">
    <text evidence="3">The sequence shown here is derived from an EMBL/GenBank/DDBJ whole genome shotgun (WGS) entry which is preliminary data.</text>
</comment>
<proteinExistence type="predicted"/>
<feature type="transmembrane region" description="Helical" evidence="1">
    <location>
        <begin position="198"/>
        <end position="216"/>
    </location>
</feature>
<feature type="transmembrane region" description="Helical" evidence="1">
    <location>
        <begin position="54"/>
        <end position="71"/>
    </location>
</feature>
<dbReference type="AlphaFoldDB" id="A0A1W9KXH5"/>
<name>A0A1W9KXH5_9BURK</name>
<dbReference type="GO" id="GO:0016747">
    <property type="term" value="F:acyltransferase activity, transferring groups other than amino-acyl groups"/>
    <property type="evidence" value="ECO:0007669"/>
    <property type="project" value="InterPro"/>
</dbReference>
<keyword evidence="1" id="KW-1133">Transmembrane helix</keyword>
<feature type="transmembrane region" description="Helical" evidence="1">
    <location>
        <begin position="285"/>
        <end position="305"/>
    </location>
</feature>
<dbReference type="EMBL" id="MTEI01000002">
    <property type="protein sequence ID" value="OQW89301.1"/>
    <property type="molecule type" value="Genomic_DNA"/>
</dbReference>
<evidence type="ECO:0000256" key="1">
    <source>
        <dbReference type="SAM" id="Phobius"/>
    </source>
</evidence>
<dbReference type="PANTHER" id="PTHR23028:SF53">
    <property type="entry name" value="ACYL_TRANSF_3 DOMAIN-CONTAINING PROTEIN"/>
    <property type="match status" value="1"/>
</dbReference>
<dbReference type="Proteomes" id="UP000192505">
    <property type="component" value="Unassembled WGS sequence"/>
</dbReference>
<evidence type="ECO:0000313" key="3">
    <source>
        <dbReference type="EMBL" id="OQW89301.1"/>
    </source>
</evidence>
<feature type="transmembrane region" description="Helical" evidence="1">
    <location>
        <begin position="311"/>
        <end position="332"/>
    </location>
</feature>
<dbReference type="GO" id="GO:0016020">
    <property type="term" value="C:membrane"/>
    <property type="evidence" value="ECO:0007669"/>
    <property type="project" value="TreeGrafter"/>
</dbReference>
<dbReference type="InterPro" id="IPR050879">
    <property type="entry name" value="Acyltransferase_3"/>
</dbReference>
<feature type="transmembrane region" description="Helical" evidence="1">
    <location>
        <begin position="147"/>
        <end position="167"/>
    </location>
</feature>
<protein>
    <recommendedName>
        <fullName evidence="2">Acyltransferase 3 domain-containing protein</fullName>
    </recommendedName>
</protein>
<feature type="transmembrane region" description="Helical" evidence="1">
    <location>
        <begin position="174"/>
        <end position="192"/>
    </location>
</feature>